<comment type="similarity">
    <text evidence="1">Belongs to the cytochrome P450 family.</text>
</comment>
<name>A0ABV6F545_9MICC</name>
<feature type="region of interest" description="Disordered" evidence="2">
    <location>
        <begin position="303"/>
        <end position="330"/>
    </location>
</feature>
<protein>
    <submittedName>
        <fullName evidence="3">Cytochrome P450</fullName>
    </submittedName>
</protein>
<organism evidence="3 4">
    <name type="scientific">Citricoccus parietis</name>
    <dbReference type="NCBI Taxonomy" id="592307"/>
    <lineage>
        <taxon>Bacteria</taxon>
        <taxon>Bacillati</taxon>
        <taxon>Actinomycetota</taxon>
        <taxon>Actinomycetes</taxon>
        <taxon>Micrococcales</taxon>
        <taxon>Micrococcaceae</taxon>
        <taxon>Citricoccus</taxon>
    </lineage>
</organism>
<dbReference type="InterPro" id="IPR036396">
    <property type="entry name" value="Cyt_P450_sf"/>
</dbReference>
<accession>A0ABV6F545</accession>
<evidence type="ECO:0000256" key="1">
    <source>
        <dbReference type="ARBA" id="ARBA00010617"/>
    </source>
</evidence>
<dbReference type="EMBL" id="JBHLWH010000026">
    <property type="protein sequence ID" value="MFC0248641.1"/>
    <property type="molecule type" value="Genomic_DNA"/>
</dbReference>
<gene>
    <name evidence="3" type="ORF">ACFFIO_09015</name>
</gene>
<dbReference type="PANTHER" id="PTHR24305:SF166">
    <property type="entry name" value="CYTOCHROME P450 12A4, MITOCHONDRIAL-RELATED"/>
    <property type="match status" value="1"/>
</dbReference>
<proteinExistence type="inferred from homology"/>
<dbReference type="PANTHER" id="PTHR24305">
    <property type="entry name" value="CYTOCHROME P450"/>
    <property type="match status" value="1"/>
</dbReference>
<keyword evidence="4" id="KW-1185">Reference proteome</keyword>
<dbReference type="Pfam" id="PF00067">
    <property type="entry name" value="p450"/>
    <property type="match status" value="1"/>
</dbReference>
<dbReference type="RefSeq" id="WP_378041239.1">
    <property type="nucleotide sequence ID" value="NZ_JBHLWH010000026.1"/>
</dbReference>
<comment type="caution">
    <text evidence="3">The sequence shown here is derived from an EMBL/GenBank/DDBJ whole genome shotgun (WGS) entry which is preliminary data.</text>
</comment>
<reference evidence="3 4" key="1">
    <citation type="submission" date="2024-09" db="EMBL/GenBank/DDBJ databases">
        <authorList>
            <person name="Sun Q."/>
            <person name="Mori K."/>
        </authorList>
    </citation>
    <scope>NUCLEOTIDE SEQUENCE [LARGE SCALE GENOMIC DNA]</scope>
    <source>
        <strain evidence="3 4">CCM 7609</strain>
    </source>
</reference>
<dbReference type="InterPro" id="IPR001128">
    <property type="entry name" value="Cyt_P450"/>
</dbReference>
<evidence type="ECO:0000256" key="2">
    <source>
        <dbReference type="SAM" id="MobiDB-lite"/>
    </source>
</evidence>
<evidence type="ECO:0000313" key="4">
    <source>
        <dbReference type="Proteomes" id="UP001589766"/>
    </source>
</evidence>
<dbReference type="Gene3D" id="1.10.630.10">
    <property type="entry name" value="Cytochrome P450"/>
    <property type="match status" value="1"/>
</dbReference>
<evidence type="ECO:0000313" key="3">
    <source>
        <dbReference type="EMBL" id="MFC0248641.1"/>
    </source>
</evidence>
<dbReference type="Proteomes" id="UP001589766">
    <property type="component" value="Unassembled WGS sequence"/>
</dbReference>
<dbReference type="InterPro" id="IPR050121">
    <property type="entry name" value="Cytochrome_P450_monoxygenase"/>
</dbReference>
<dbReference type="SUPFAM" id="SSF48264">
    <property type="entry name" value="Cytochrome P450"/>
    <property type="match status" value="1"/>
</dbReference>
<sequence>MSDATPNLPDAAVPSLSPVDHARVLTRVLLSPVVKGPIVRRPRVVGLAERIDLDSAGVAEMQRLRSRYGAGPVQLRIPGRRIALLLAPEDVHRVLNEGPEPFSPATLEKRGALNHFEPGSSLVSSAQQRLSRRPFNEQVLETDRPVHSHAEQMTAIITEEVEALLGHADFTGTLDWDGFAVMWGRMIRRIVLGNGAREDDQVTDDLRRLRDRGNLSYLMPQNRRLRERFLGRLQVYVDRAEPGSLAAMVAQTPAPADAEPVQQMPQWLFAFDAEAWATFRALALLVSHPGAAEDARAEMAGAVPASPGAEAAPRTEGRADAGPAGPCGPRDQPLLRAAVLESLRLWPTTPLILRDSTADTRWRNGTLPAGAGLVIFAPFFHRDDQTLPEAHRFSPELWSGDRDDSDWPLVPFSGGPGMCPGRNVVLLTASLVLGEMLRQRRLTAEKPLDTGKLPGTLSPFHLRFAVRRG</sequence>